<dbReference type="Pfam" id="PF15227">
    <property type="entry name" value="zf-C3HC4_4"/>
    <property type="match status" value="1"/>
</dbReference>
<dbReference type="InterPro" id="IPR013320">
    <property type="entry name" value="ConA-like_dom_sf"/>
</dbReference>
<accession>A0A8C0JDB3</accession>
<dbReference type="SMART" id="SM00449">
    <property type="entry name" value="SPRY"/>
    <property type="match status" value="1"/>
</dbReference>
<evidence type="ECO:0000256" key="4">
    <source>
        <dbReference type="PROSITE-ProRule" id="PRU00175"/>
    </source>
</evidence>
<protein>
    <submittedName>
        <fullName evidence="8">Uncharacterized protein</fullName>
    </submittedName>
</protein>
<dbReference type="InterPro" id="IPR001841">
    <property type="entry name" value="Znf_RING"/>
</dbReference>
<feature type="region of interest" description="Disordered" evidence="5">
    <location>
        <begin position="1"/>
        <end position="33"/>
    </location>
</feature>
<dbReference type="GeneTree" id="ENSGT00940000160707"/>
<name>A0A8C0JDB3_CHEAB</name>
<dbReference type="PROSITE" id="PS50188">
    <property type="entry name" value="B302_SPRY"/>
    <property type="match status" value="1"/>
</dbReference>
<dbReference type="GO" id="GO:0008270">
    <property type="term" value="F:zinc ion binding"/>
    <property type="evidence" value="ECO:0007669"/>
    <property type="project" value="UniProtKB-KW"/>
</dbReference>
<dbReference type="Gene3D" id="2.60.120.920">
    <property type="match status" value="1"/>
</dbReference>
<feature type="compositionally biased region" description="Polar residues" evidence="5">
    <location>
        <begin position="7"/>
        <end position="18"/>
    </location>
</feature>
<dbReference type="PROSITE" id="PS00518">
    <property type="entry name" value="ZF_RING_1"/>
    <property type="match status" value="1"/>
</dbReference>
<dbReference type="InterPro" id="IPR013083">
    <property type="entry name" value="Znf_RING/FYVE/PHD"/>
</dbReference>
<feature type="domain" description="B30.2/SPRY" evidence="7">
    <location>
        <begin position="283"/>
        <end position="479"/>
    </location>
</feature>
<dbReference type="SMART" id="SM00184">
    <property type="entry name" value="RING"/>
    <property type="match status" value="1"/>
</dbReference>
<evidence type="ECO:0000313" key="9">
    <source>
        <dbReference type="Proteomes" id="UP000694404"/>
    </source>
</evidence>
<evidence type="ECO:0000256" key="5">
    <source>
        <dbReference type="SAM" id="MobiDB-lite"/>
    </source>
</evidence>
<dbReference type="InterPro" id="IPR043136">
    <property type="entry name" value="B30.2/SPRY_sf"/>
</dbReference>
<feature type="compositionally biased region" description="Gly residues" evidence="5">
    <location>
        <begin position="109"/>
        <end position="119"/>
    </location>
</feature>
<dbReference type="Ensembl" id="ENSCABT00000032510.1">
    <property type="protein sequence ID" value="ENSCABP00000029677.1"/>
    <property type="gene ID" value="ENSCABG00000021763.1"/>
</dbReference>
<feature type="domain" description="RING-type" evidence="6">
    <location>
        <begin position="43"/>
        <end position="84"/>
    </location>
</feature>
<keyword evidence="1" id="KW-0479">Metal-binding</keyword>
<dbReference type="InterPro" id="IPR006574">
    <property type="entry name" value="PRY"/>
</dbReference>
<keyword evidence="2 4" id="KW-0863">Zinc-finger</keyword>
<dbReference type="Proteomes" id="UP000694404">
    <property type="component" value="Unplaced"/>
</dbReference>
<dbReference type="InterPro" id="IPR001870">
    <property type="entry name" value="B30.2/SPRY"/>
</dbReference>
<dbReference type="SUPFAM" id="SSF57850">
    <property type="entry name" value="RING/U-box"/>
    <property type="match status" value="1"/>
</dbReference>
<evidence type="ECO:0000259" key="6">
    <source>
        <dbReference type="PROSITE" id="PS50089"/>
    </source>
</evidence>
<dbReference type="InterPro" id="IPR017907">
    <property type="entry name" value="Znf_RING_CS"/>
</dbReference>
<dbReference type="PROSITE" id="PS50089">
    <property type="entry name" value="ZF_RING_2"/>
    <property type="match status" value="1"/>
</dbReference>
<dbReference type="PANTHER" id="PTHR24103">
    <property type="entry name" value="E3 UBIQUITIN-PROTEIN LIGASE TRIM"/>
    <property type="match status" value="1"/>
</dbReference>
<sequence length="479" mass="52741">MKRHSAPSVSSRPKTPSNTTTHRHQRTHETLPPMRDFTPEFSCPVCLDWLKDPVTLPCGHVYCQGCIETTWGTLGVPPACPECREPCPDRRYAPCRLLGKLIDQARGLSPGGAGEGAHPGGRCQEHSEPRRVAGGAFTGELCREPASYENLQFLPIHQATGISSGDARGYLGGVLQATVLSLEDHITTEFGKLRGWLAAREEEWQERLRRAGRAQLRAMQRNLQELAGKCQAAQEILTDAQTHRSQQNTMEFLTVSAAPPRGERPCVSFPTPLSQPTLGQFKGPIQYTAWKDMKSILNIDLPLVTLDPATAHPCLVLSEDHTRVQDGHLHRPLPDTPARFDFCVAVLGAGAFASGRHYWEVEVGEKPAWTLGVVHASISRKGKIHASPSKGFWVIRLRGGAELMAKDMPPMVLRPQALPHRIGVYLDYEGGQVSFYDARGMAHLYTFSAQFAESVYPYFCPGLYDSGGNTTPLKICPLP</sequence>
<feature type="region of interest" description="Disordered" evidence="5">
    <location>
        <begin position="106"/>
        <end position="129"/>
    </location>
</feature>
<dbReference type="Pfam" id="PF00622">
    <property type="entry name" value="SPRY"/>
    <property type="match status" value="1"/>
</dbReference>
<dbReference type="SUPFAM" id="SSF49899">
    <property type="entry name" value="Concanavalin A-like lectins/glucanases"/>
    <property type="match status" value="1"/>
</dbReference>
<evidence type="ECO:0000313" key="8">
    <source>
        <dbReference type="Ensembl" id="ENSCABP00000029677.1"/>
    </source>
</evidence>
<reference evidence="8" key="1">
    <citation type="submission" date="2025-08" db="UniProtKB">
        <authorList>
            <consortium name="Ensembl"/>
        </authorList>
    </citation>
    <scope>IDENTIFICATION</scope>
</reference>
<dbReference type="SMART" id="SM00589">
    <property type="entry name" value="PRY"/>
    <property type="match status" value="1"/>
</dbReference>
<proteinExistence type="predicted"/>
<dbReference type="CDD" id="cd13733">
    <property type="entry name" value="SPRY_PRY_C-I_1"/>
    <property type="match status" value="1"/>
</dbReference>
<dbReference type="OMA" id="YCQACIE"/>
<organism evidence="8 9">
    <name type="scientific">Chelonoidis abingdonii</name>
    <name type="common">Abingdon island giant tortoise</name>
    <name type="synonym">Testudo abingdonii</name>
    <dbReference type="NCBI Taxonomy" id="106734"/>
    <lineage>
        <taxon>Eukaryota</taxon>
        <taxon>Metazoa</taxon>
        <taxon>Chordata</taxon>
        <taxon>Craniata</taxon>
        <taxon>Vertebrata</taxon>
        <taxon>Euteleostomi</taxon>
        <taxon>Archelosauria</taxon>
        <taxon>Testudinata</taxon>
        <taxon>Testudines</taxon>
        <taxon>Cryptodira</taxon>
        <taxon>Durocryptodira</taxon>
        <taxon>Testudinoidea</taxon>
        <taxon>Testudinidae</taxon>
        <taxon>Chelonoidis</taxon>
    </lineage>
</organism>
<keyword evidence="9" id="KW-1185">Reference proteome</keyword>
<dbReference type="InterPro" id="IPR003879">
    <property type="entry name" value="Butyrophylin_SPRY"/>
</dbReference>
<dbReference type="InterPro" id="IPR003877">
    <property type="entry name" value="SPRY_dom"/>
</dbReference>
<reference evidence="8" key="2">
    <citation type="submission" date="2025-09" db="UniProtKB">
        <authorList>
            <consortium name="Ensembl"/>
        </authorList>
    </citation>
    <scope>IDENTIFICATION</scope>
</reference>
<evidence type="ECO:0000259" key="7">
    <source>
        <dbReference type="PROSITE" id="PS50188"/>
    </source>
</evidence>
<dbReference type="PRINTS" id="PR01407">
    <property type="entry name" value="BUTYPHLNCDUF"/>
</dbReference>
<dbReference type="AlphaFoldDB" id="A0A8C0JDB3"/>
<dbReference type="FunFam" id="2.60.120.920:FF:000004">
    <property type="entry name" value="Butyrophilin subfamily 1 member A1"/>
    <property type="match status" value="1"/>
</dbReference>
<evidence type="ECO:0000256" key="1">
    <source>
        <dbReference type="ARBA" id="ARBA00022723"/>
    </source>
</evidence>
<evidence type="ECO:0000256" key="3">
    <source>
        <dbReference type="ARBA" id="ARBA00022833"/>
    </source>
</evidence>
<dbReference type="InterPro" id="IPR050143">
    <property type="entry name" value="TRIM/RBCC"/>
</dbReference>
<evidence type="ECO:0000256" key="2">
    <source>
        <dbReference type="ARBA" id="ARBA00022771"/>
    </source>
</evidence>
<dbReference type="Gene3D" id="3.30.40.10">
    <property type="entry name" value="Zinc/RING finger domain, C3HC4 (zinc finger)"/>
    <property type="match status" value="1"/>
</dbReference>
<keyword evidence="3" id="KW-0862">Zinc</keyword>
<dbReference type="Pfam" id="PF13765">
    <property type="entry name" value="PRY"/>
    <property type="match status" value="1"/>
</dbReference>